<organism evidence="5 6">
    <name type="scientific">Novosphingobium bradum</name>
    <dbReference type="NCBI Taxonomy" id="1737444"/>
    <lineage>
        <taxon>Bacteria</taxon>
        <taxon>Pseudomonadati</taxon>
        <taxon>Pseudomonadota</taxon>
        <taxon>Alphaproteobacteria</taxon>
        <taxon>Sphingomonadales</taxon>
        <taxon>Sphingomonadaceae</taxon>
        <taxon>Novosphingobium</taxon>
    </lineage>
</organism>
<accession>A0ABV7IND0</accession>
<dbReference type="CDD" id="cd01166">
    <property type="entry name" value="KdgK"/>
    <property type="match status" value="1"/>
</dbReference>
<evidence type="ECO:0000256" key="3">
    <source>
        <dbReference type="ARBA" id="ARBA00022777"/>
    </source>
</evidence>
<dbReference type="Gene3D" id="3.40.1190.20">
    <property type="match status" value="1"/>
</dbReference>
<name>A0ABV7IND0_9SPHN</name>
<evidence type="ECO:0000256" key="1">
    <source>
        <dbReference type="ARBA" id="ARBA00010688"/>
    </source>
</evidence>
<keyword evidence="3 5" id="KW-0418">Kinase</keyword>
<dbReference type="InterPro" id="IPR050306">
    <property type="entry name" value="PfkB_Carbo_kinase"/>
</dbReference>
<dbReference type="PANTHER" id="PTHR43085">
    <property type="entry name" value="HEXOKINASE FAMILY MEMBER"/>
    <property type="match status" value="1"/>
</dbReference>
<gene>
    <name evidence="5" type="ORF">ACFOD9_05685</name>
</gene>
<sequence length="303" mass="32278">MARIVCVGEGMLELAGRKGEWDLRYGGDMLNTAIHLSRGGHDVALLTALGKDRLSRRLKEAWADEGLDTSLILEHPTRHAGLYAIDFDQAGARSFNYWRENSAAREMFALADTALWRRAIAGVDLLVFSLISLAILPLNGRAALLMLADMAREGGGRVAFSGKYRPALWPSAEEARNWCDRAIGVASFGLATREDEIQLGEPGDAEQIAARWARLGCGEVVVKLGREGTRLPDGHIQAPGAVFTPLDASGASDAFDAGYLGARLNGLDPQAAALAGERLAAQTARLTGSIPSRAAYAGLEPGA</sequence>
<dbReference type="InterPro" id="IPR029056">
    <property type="entry name" value="Ribokinase-like"/>
</dbReference>
<dbReference type="PANTHER" id="PTHR43085:SF15">
    <property type="entry name" value="2-DEHYDRO-3-DEOXYGLUCONOKINASE"/>
    <property type="match status" value="1"/>
</dbReference>
<protein>
    <submittedName>
        <fullName evidence="5">Sugar kinase</fullName>
    </submittedName>
</protein>
<reference evidence="6" key="1">
    <citation type="journal article" date="2019" name="Int. J. Syst. Evol. Microbiol.">
        <title>The Global Catalogue of Microorganisms (GCM) 10K type strain sequencing project: providing services to taxonomists for standard genome sequencing and annotation.</title>
        <authorList>
            <consortium name="The Broad Institute Genomics Platform"/>
            <consortium name="The Broad Institute Genome Sequencing Center for Infectious Disease"/>
            <person name="Wu L."/>
            <person name="Ma J."/>
        </authorList>
    </citation>
    <scope>NUCLEOTIDE SEQUENCE [LARGE SCALE GENOMIC DNA]</scope>
    <source>
        <strain evidence="6">KCTC 42984</strain>
    </source>
</reference>
<dbReference type="Proteomes" id="UP001595604">
    <property type="component" value="Unassembled WGS sequence"/>
</dbReference>
<comment type="caution">
    <text evidence="5">The sequence shown here is derived from an EMBL/GenBank/DDBJ whole genome shotgun (WGS) entry which is preliminary data.</text>
</comment>
<keyword evidence="2" id="KW-0808">Transferase</keyword>
<dbReference type="Pfam" id="PF00294">
    <property type="entry name" value="PfkB"/>
    <property type="match status" value="1"/>
</dbReference>
<proteinExistence type="inferred from homology"/>
<keyword evidence="6" id="KW-1185">Reference proteome</keyword>
<dbReference type="EMBL" id="JBHRTQ010000005">
    <property type="protein sequence ID" value="MFC3173739.1"/>
    <property type="molecule type" value="Genomic_DNA"/>
</dbReference>
<dbReference type="GO" id="GO:0016301">
    <property type="term" value="F:kinase activity"/>
    <property type="evidence" value="ECO:0007669"/>
    <property type="project" value="UniProtKB-KW"/>
</dbReference>
<evidence type="ECO:0000259" key="4">
    <source>
        <dbReference type="Pfam" id="PF00294"/>
    </source>
</evidence>
<evidence type="ECO:0000313" key="5">
    <source>
        <dbReference type="EMBL" id="MFC3173739.1"/>
    </source>
</evidence>
<feature type="domain" description="Carbohydrate kinase PfkB" evidence="4">
    <location>
        <begin position="2"/>
        <end position="291"/>
    </location>
</feature>
<dbReference type="RefSeq" id="WP_379509124.1">
    <property type="nucleotide sequence ID" value="NZ_JBHRTQ010000005.1"/>
</dbReference>
<evidence type="ECO:0000313" key="6">
    <source>
        <dbReference type="Proteomes" id="UP001595604"/>
    </source>
</evidence>
<dbReference type="SUPFAM" id="SSF53613">
    <property type="entry name" value="Ribokinase-like"/>
    <property type="match status" value="1"/>
</dbReference>
<dbReference type="InterPro" id="IPR011611">
    <property type="entry name" value="PfkB_dom"/>
</dbReference>
<comment type="similarity">
    <text evidence="1">Belongs to the carbohydrate kinase PfkB family.</text>
</comment>
<evidence type="ECO:0000256" key="2">
    <source>
        <dbReference type="ARBA" id="ARBA00022679"/>
    </source>
</evidence>